<gene>
    <name evidence="3" type="ORF">BJY17_003369</name>
</gene>
<evidence type="ECO:0000256" key="2">
    <source>
        <dbReference type="SAM" id="Phobius"/>
    </source>
</evidence>
<dbReference type="AlphaFoldDB" id="A0A852WWB0"/>
<feature type="transmembrane region" description="Helical" evidence="2">
    <location>
        <begin position="57"/>
        <end position="78"/>
    </location>
</feature>
<feature type="transmembrane region" description="Helical" evidence="2">
    <location>
        <begin position="128"/>
        <end position="149"/>
    </location>
</feature>
<comment type="caution">
    <text evidence="3">The sequence shown here is derived from an EMBL/GenBank/DDBJ whole genome shotgun (WGS) entry which is preliminary data.</text>
</comment>
<feature type="transmembrane region" description="Helical" evidence="2">
    <location>
        <begin position="99"/>
        <end position="122"/>
    </location>
</feature>
<evidence type="ECO:0000256" key="1">
    <source>
        <dbReference type="SAM" id="MobiDB-lite"/>
    </source>
</evidence>
<dbReference type="RefSeq" id="WP_179552406.1">
    <property type="nucleotide sequence ID" value="NZ_JACCFI010000001.1"/>
</dbReference>
<dbReference type="Proteomes" id="UP000549066">
    <property type="component" value="Unassembled WGS sequence"/>
</dbReference>
<evidence type="ECO:0000313" key="3">
    <source>
        <dbReference type="EMBL" id="NYG22622.1"/>
    </source>
</evidence>
<dbReference type="PRINTS" id="PR00173">
    <property type="entry name" value="EDTRNSPORT"/>
</dbReference>
<keyword evidence="2" id="KW-0812">Transmembrane</keyword>
<dbReference type="EMBL" id="JACCFI010000001">
    <property type="protein sequence ID" value="NYG22622.1"/>
    <property type="molecule type" value="Genomic_DNA"/>
</dbReference>
<accession>A0A852WWB0</accession>
<keyword evidence="2" id="KW-0472">Membrane</keyword>
<name>A0A852WWB0_9MICO</name>
<evidence type="ECO:0000313" key="4">
    <source>
        <dbReference type="Proteomes" id="UP000549066"/>
    </source>
</evidence>
<feature type="transmembrane region" description="Helical" evidence="2">
    <location>
        <begin position="295"/>
        <end position="315"/>
    </location>
</feature>
<keyword evidence="4" id="KW-1185">Reference proteome</keyword>
<keyword evidence="2" id="KW-1133">Transmembrane helix</keyword>
<feature type="compositionally biased region" description="Basic and acidic residues" evidence="1">
    <location>
        <begin position="353"/>
        <end position="362"/>
    </location>
</feature>
<feature type="transmembrane region" description="Helical" evidence="2">
    <location>
        <begin position="239"/>
        <end position="260"/>
    </location>
</feature>
<feature type="transmembrane region" description="Helical" evidence="2">
    <location>
        <begin position="266"/>
        <end position="288"/>
    </location>
</feature>
<feature type="transmembrane region" description="Helical" evidence="2">
    <location>
        <begin position="161"/>
        <end position="182"/>
    </location>
</feature>
<feature type="region of interest" description="Disordered" evidence="1">
    <location>
        <begin position="350"/>
        <end position="370"/>
    </location>
</feature>
<organism evidence="3 4">
    <name type="scientific">Agromyces hippuratus</name>
    <dbReference type="NCBI Taxonomy" id="286438"/>
    <lineage>
        <taxon>Bacteria</taxon>
        <taxon>Bacillati</taxon>
        <taxon>Actinomycetota</taxon>
        <taxon>Actinomycetes</taxon>
        <taxon>Micrococcales</taxon>
        <taxon>Microbacteriaceae</taxon>
        <taxon>Agromyces</taxon>
    </lineage>
</organism>
<protein>
    <submittedName>
        <fullName evidence="3">MFS family permease</fullName>
    </submittedName>
</protein>
<feature type="transmembrane region" description="Helical" evidence="2">
    <location>
        <begin position="202"/>
        <end position="227"/>
    </location>
</feature>
<reference evidence="3 4" key="1">
    <citation type="submission" date="2020-07" db="EMBL/GenBank/DDBJ databases">
        <title>Sequencing the genomes of 1000 actinobacteria strains.</title>
        <authorList>
            <person name="Klenk H.-P."/>
        </authorList>
    </citation>
    <scope>NUCLEOTIDE SEQUENCE [LARGE SCALE GENOMIC DNA]</scope>
    <source>
        <strain evidence="3 4">DSM 8598</strain>
    </source>
</reference>
<proteinExistence type="predicted"/>
<sequence>MSDSSTLTRVIRHPARSAEAKESSALLVGAAALVIGTLIGLFVFWDQDVPISGRGSVGIYAAVGGALAAIGAFVFGCTMRRSRARSTPGYRPRLHWFDVAALALALGVIALLGFTGLASLLSQSFVGALVYGFPAAVLGGVAMAVAAYMSYLSAVNLTPMLLSLVLALFLAVGALASMLSASDPLWWTKNLSTLGISDDISALAFNVTLIIAGVMVTTIAHYATAFLPADDAGARRGRNLVRFGLVLIGILLACVGIFPVDEYLGAHNLAATGMAIVYVAMVVSLPALLPSMPKVFVMLGYVYVGVIVVLAGFFISGYYNLTAVELVVAVLVFSWVIVFLRNTGAVEQGAGEEDARRDDEPAVTKAGAVP</sequence>
<feature type="transmembrane region" description="Helical" evidence="2">
    <location>
        <begin position="321"/>
        <end position="340"/>
    </location>
</feature>
<feature type="transmembrane region" description="Helical" evidence="2">
    <location>
        <begin position="25"/>
        <end position="45"/>
    </location>
</feature>